<dbReference type="Gene3D" id="1.10.3210.10">
    <property type="entry name" value="Hypothetical protein af1432"/>
    <property type="match status" value="1"/>
</dbReference>
<dbReference type="PANTHER" id="PTHR11845">
    <property type="entry name" value="5'-DEOXYNUCLEOTIDASE HDDC2"/>
    <property type="match status" value="1"/>
</dbReference>
<evidence type="ECO:0000259" key="3">
    <source>
        <dbReference type="Pfam" id="PF13023"/>
    </source>
</evidence>
<dbReference type="InterPro" id="IPR039356">
    <property type="entry name" value="YfbR/HDDC2"/>
</dbReference>
<evidence type="ECO:0000313" key="5">
    <source>
        <dbReference type="Proteomes" id="UP001153069"/>
    </source>
</evidence>
<accession>A0A9N8HPJ9</accession>
<keyword evidence="2" id="KW-0378">Hydrolase</keyword>
<dbReference type="GO" id="GO:0046872">
    <property type="term" value="F:metal ion binding"/>
    <property type="evidence" value="ECO:0007669"/>
    <property type="project" value="UniProtKB-KW"/>
</dbReference>
<dbReference type="EMBL" id="CAICTM010001096">
    <property type="protein sequence ID" value="CAB9520377.1"/>
    <property type="molecule type" value="Genomic_DNA"/>
</dbReference>
<dbReference type="OrthoDB" id="10267617at2759"/>
<feature type="domain" description="HD" evidence="3">
    <location>
        <begin position="57"/>
        <end position="217"/>
    </location>
</feature>
<sequence>MVTTAAAAVVGVLAGATLTFLYQKSKMRNSTCSITGRTTAPSSTRLGQILSFLRESDKLKLVERSVYVSDCQRKESSAEHSWHLAVMYMALRKDIRFSVHDINQLRMLEMLLVHDLVEVYAGDTPMLENVTTDSSTGLLVEDDQKRARKQEEEAQAAERLFSHLPDDLAIEFRGLWDEFELRQTPTAKVAKGLDKLHCLVQNSCCNGMDYKAYNSTYGNEMPLITKYVDFDPALMLLAEMLLGDAKKQGWI</sequence>
<dbReference type="PANTHER" id="PTHR11845:SF13">
    <property type="entry name" value="5'-DEOXYNUCLEOTIDASE HDDC2"/>
    <property type="match status" value="1"/>
</dbReference>
<dbReference type="GO" id="GO:0002953">
    <property type="term" value="F:5'-deoxynucleotidase activity"/>
    <property type="evidence" value="ECO:0007669"/>
    <property type="project" value="InterPro"/>
</dbReference>
<gene>
    <name evidence="4" type="ORF">SEMRO_1098_G240940.1</name>
</gene>
<evidence type="ECO:0000256" key="1">
    <source>
        <dbReference type="ARBA" id="ARBA00022723"/>
    </source>
</evidence>
<evidence type="ECO:0000313" key="4">
    <source>
        <dbReference type="EMBL" id="CAB9520377.1"/>
    </source>
</evidence>
<dbReference type="SUPFAM" id="SSF109604">
    <property type="entry name" value="HD-domain/PDEase-like"/>
    <property type="match status" value="1"/>
</dbReference>
<protein>
    <submittedName>
        <fullName evidence="4">HD domain-containing protein 2</fullName>
    </submittedName>
</protein>
<comment type="caution">
    <text evidence="4">The sequence shown here is derived from an EMBL/GenBank/DDBJ whole genome shotgun (WGS) entry which is preliminary data.</text>
</comment>
<name>A0A9N8HPJ9_9STRA</name>
<dbReference type="InterPro" id="IPR006674">
    <property type="entry name" value="HD_domain"/>
</dbReference>
<dbReference type="Pfam" id="PF13023">
    <property type="entry name" value="HD_3"/>
    <property type="match status" value="1"/>
</dbReference>
<dbReference type="AlphaFoldDB" id="A0A9N8HPJ9"/>
<dbReference type="GO" id="GO:0005737">
    <property type="term" value="C:cytoplasm"/>
    <property type="evidence" value="ECO:0007669"/>
    <property type="project" value="TreeGrafter"/>
</dbReference>
<evidence type="ECO:0000256" key="2">
    <source>
        <dbReference type="ARBA" id="ARBA00022801"/>
    </source>
</evidence>
<keyword evidence="1" id="KW-0479">Metal-binding</keyword>
<organism evidence="4 5">
    <name type="scientific">Seminavis robusta</name>
    <dbReference type="NCBI Taxonomy" id="568900"/>
    <lineage>
        <taxon>Eukaryota</taxon>
        <taxon>Sar</taxon>
        <taxon>Stramenopiles</taxon>
        <taxon>Ochrophyta</taxon>
        <taxon>Bacillariophyta</taxon>
        <taxon>Bacillariophyceae</taxon>
        <taxon>Bacillariophycidae</taxon>
        <taxon>Naviculales</taxon>
        <taxon>Naviculaceae</taxon>
        <taxon>Seminavis</taxon>
    </lineage>
</organism>
<reference evidence="4" key="1">
    <citation type="submission" date="2020-06" db="EMBL/GenBank/DDBJ databases">
        <authorList>
            <consortium name="Plant Systems Biology data submission"/>
        </authorList>
    </citation>
    <scope>NUCLEOTIDE SEQUENCE</scope>
    <source>
        <strain evidence="4">D6</strain>
    </source>
</reference>
<proteinExistence type="predicted"/>
<keyword evidence="5" id="KW-1185">Reference proteome</keyword>
<dbReference type="Proteomes" id="UP001153069">
    <property type="component" value="Unassembled WGS sequence"/>
</dbReference>